<protein>
    <submittedName>
        <fullName evidence="3">mRNA-degrading endonuclease RelE of RelBE toxin-antitoxin system</fullName>
    </submittedName>
</protein>
<evidence type="ECO:0000313" key="3">
    <source>
        <dbReference type="EMBL" id="MBB3040192.1"/>
    </source>
</evidence>
<organism evidence="3 4">
    <name type="scientific">Hoyosella altamirensis</name>
    <dbReference type="NCBI Taxonomy" id="616997"/>
    <lineage>
        <taxon>Bacteria</taxon>
        <taxon>Bacillati</taxon>
        <taxon>Actinomycetota</taxon>
        <taxon>Actinomycetes</taxon>
        <taxon>Mycobacteriales</taxon>
        <taxon>Hoyosellaceae</taxon>
        <taxon>Hoyosella</taxon>
    </lineage>
</organism>
<evidence type="ECO:0000256" key="1">
    <source>
        <dbReference type="ARBA" id="ARBA00006226"/>
    </source>
</evidence>
<proteinExistence type="inferred from homology"/>
<dbReference type="PANTHER" id="PTHR35601">
    <property type="entry name" value="TOXIN RELE"/>
    <property type="match status" value="1"/>
</dbReference>
<keyword evidence="3" id="KW-0378">Hydrolase</keyword>
<dbReference type="Proteomes" id="UP000567922">
    <property type="component" value="Unassembled WGS sequence"/>
</dbReference>
<dbReference type="EMBL" id="JACHWS010000011">
    <property type="protein sequence ID" value="MBB3040192.1"/>
    <property type="molecule type" value="Genomic_DNA"/>
</dbReference>
<dbReference type="InterPro" id="IPR007712">
    <property type="entry name" value="RelE/ParE_toxin"/>
</dbReference>
<dbReference type="Pfam" id="PF05016">
    <property type="entry name" value="ParE_toxin"/>
    <property type="match status" value="1"/>
</dbReference>
<reference evidence="3 4" key="1">
    <citation type="submission" date="2020-08" db="EMBL/GenBank/DDBJ databases">
        <title>Sequencing the genomes of 1000 actinobacteria strains.</title>
        <authorList>
            <person name="Klenk H.-P."/>
        </authorList>
    </citation>
    <scope>NUCLEOTIDE SEQUENCE [LARGE SCALE GENOMIC DNA]</scope>
    <source>
        <strain evidence="3 4">DSM 45258</strain>
    </source>
</reference>
<name>A0A839RTG0_9ACTN</name>
<sequence length="101" mass="11699">MSTPEHGHDEEQRQPYTLTLRRPARRALAEELPLEAAIAVGELLSGDLLTSPRRVGKRLYPPLDHLYSARRGEYRILYEINDHTRTVTVASIRHRRDAYHT</sequence>
<gene>
    <name evidence="3" type="ORF">FHU29_004687</name>
</gene>
<keyword evidence="3" id="KW-0540">Nuclease</keyword>
<dbReference type="GO" id="GO:0004519">
    <property type="term" value="F:endonuclease activity"/>
    <property type="evidence" value="ECO:0007669"/>
    <property type="project" value="UniProtKB-KW"/>
</dbReference>
<dbReference type="RefSeq" id="WP_064442632.1">
    <property type="nucleotide sequence ID" value="NZ_BDDI01000031.1"/>
</dbReference>
<comment type="similarity">
    <text evidence="1">Belongs to the RelE toxin family.</text>
</comment>
<evidence type="ECO:0000313" key="4">
    <source>
        <dbReference type="Proteomes" id="UP000567922"/>
    </source>
</evidence>
<dbReference type="Gene3D" id="3.30.2310.20">
    <property type="entry name" value="RelE-like"/>
    <property type="match status" value="1"/>
</dbReference>
<keyword evidence="2" id="KW-1277">Toxin-antitoxin system</keyword>
<comment type="caution">
    <text evidence="3">The sequence shown here is derived from an EMBL/GenBank/DDBJ whole genome shotgun (WGS) entry which is preliminary data.</text>
</comment>
<dbReference type="AlphaFoldDB" id="A0A839RTG0"/>
<keyword evidence="3" id="KW-0255">Endonuclease</keyword>
<keyword evidence="4" id="KW-1185">Reference proteome</keyword>
<dbReference type="SUPFAM" id="SSF143011">
    <property type="entry name" value="RelE-like"/>
    <property type="match status" value="1"/>
</dbReference>
<dbReference type="PANTHER" id="PTHR35601:SF1">
    <property type="entry name" value="TOXIN RELE"/>
    <property type="match status" value="1"/>
</dbReference>
<evidence type="ECO:0000256" key="2">
    <source>
        <dbReference type="ARBA" id="ARBA00022649"/>
    </source>
</evidence>
<dbReference type="OrthoDB" id="5326046at2"/>
<dbReference type="InterPro" id="IPR035093">
    <property type="entry name" value="RelE/ParE_toxin_dom_sf"/>
</dbReference>
<accession>A0A839RTG0</accession>